<evidence type="ECO:0000259" key="12">
    <source>
        <dbReference type="Pfam" id="PF22725"/>
    </source>
</evidence>
<dbReference type="InterPro" id="IPR055170">
    <property type="entry name" value="GFO_IDH_MocA-like_dom"/>
</dbReference>
<dbReference type="SUPFAM" id="SSF55347">
    <property type="entry name" value="Glyceraldehyde-3-phosphate dehydrogenase-like, C-terminal domain"/>
    <property type="match status" value="1"/>
</dbReference>
<feature type="domain" description="GFO/IDH/MocA-like oxidoreductase" evidence="12">
    <location>
        <begin position="84"/>
        <end position="198"/>
    </location>
</feature>
<sequence length="286" mass="31589">MHPREVGQRGTGDLGVQGLGRGVFTIIAVMFASRTAVAHGKHVLCEKPLTLSLQHAQELVDKARDKKLFFMEGFWTRFFPAVKLLREELSKGSVGKVNIVRAAFCSPTAVLERMRKRELGGGALMGSGCYLIQFADLIFKERPQKIVALGQLSDEAVDTSAAIILTYSEGRMAVLCYNNGSVLGNNTLTIHGSKANIELHSPFHCPTTITLPSGETKVFPLPETPYTYNWANSNGFVYEAECVRKCLQQGQLTECPDMPHEDSLNIMAILDEVRRQLGVVYDNLKD</sequence>
<dbReference type="EMBL" id="PZQS01000003">
    <property type="protein sequence ID" value="PVD34097.1"/>
    <property type="molecule type" value="Genomic_DNA"/>
</dbReference>
<dbReference type="Gene3D" id="3.40.50.720">
    <property type="entry name" value="NAD(P)-binding Rossmann-like Domain"/>
    <property type="match status" value="1"/>
</dbReference>
<dbReference type="GO" id="GO:0047837">
    <property type="term" value="F:D-xylose 1-dehydrogenase (NADP+) activity"/>
    <property type="evidence" value="ECO:0007669"/>
    <property type="project" value="UniProtKB-EC"/>
</dbReference>
<evidence type="ECO:0000313" key="14">
    <source>
        <dbReference type="Proteomes" id="UP000245119"/>
    </source>
</evidence>
<evidence type="ECO:0000256" key="5">
    <source>
        <dbReference type="ARBA" id="ARBA00040603"/>
    </source>
</evidence>
<comment type="caution">
    <text evidence="13">The sequence shown here is derived from an EMBL/GenBank/DDBJ whole genome shotgun (WGS) entry which is preliminary data.</text>
</comment>
<evidence type="ECO:0000256" key="1">
    <source>
        <dbReference type="ARBA" id="ARBA00010928"/>
    </source>
</evidence>
<keyword evidence="2" id="KW-0560">Oxidoreductase</keyword>
<gene>
    <name evidence="13" type="ORF">C0Q70_05360</name>
</gene>
<evidence type="ECO:0000313" key="13">
    <source>
        <dbReference type="EMBL" id="PVD34097.1"/>
    </source>
</evidence>
<dbReference type="Gene3D" id="3.30.360.10">
    <property type="entry name" value="Dihydrodipicolinate Reductase, domain 2"/>
    <property type="match status" value="1"/>
</dbReference>
<dbReference type="OrthoDB" id="2129491at2759"/>
<proteinExistence type="inferred from homology"/>
<dbReference type="InterPro" id="IPR036291">
    <property type="entry name" value="NAD(P)-bd_dom_sf"/>
</dbReference>
<dbReference type="PANTHER" id="PTHR22604">
    <property type="entry name" value="OXIDOREDUCTASES"/>
    <property type="match status" value="1"/>
</dbReference>
<evidence type="ECO:0000259" key="11">
    <source>
        <dbReference type="Pfam" id="PF01408"/>
    </source>
</evidence>
<protein>
    <recommendedName>
        <fullName evidence="5">Trans-1,2-dihydrobenzene-1,2-diol dehydrogenase</fullName>
        <ecNumber evidence="4">1.1.1.179</ecNumber>
        <ecNumber evidence="3">1.3.1.20</ecNumber>
    </recommendedName>
    <alternativeName>
        <fullName evidence="8">D-xylose 1-dehydrogenase</fullName>
    </alternativeName>
    <alternativeName>
        <fullName evidence="7">D-xylose-NADP dehydrogenase</fullName>
    </alternativeName>
    <alternativeName>
        <fullName evidence="6">Dimeric dihydrodiol dehydrogenase</fullName>
    </alternativeName>
</protein>
<dbReference type="GO" id="GO:0047115">
    <property type="term" value="F:trans-1,2-dihydrobenzene-1,2-diol dehydrogenase activity"/>
    <property type="evidence" value="ECO:0007669"/>
    <property type="project" value="UniProtKB-EC"/>
</dbReference>
<comment type="catalytic activity">
    <reaction evidence="9">
        <text>(1R,2R)-1,2-dihydrobenzene-1,2-diol + NADP(+) = catechol + NADPH + H(+)</text>
        <dbReference type="Rhea" id="RHEA:16729"/>
        <dbReference type="ChEBI" id="CHEBI:10702"/>
        <dbReference type="ChEBI" id="CHEBI:15378"/>
        <dbReference type="ChEBI" id="CHEBI:18135"/>
        <dbReference type="ChEBI" id="CHEBI:57783"/>
        <dbReference type="ChEBI" id="CHEBI:58349"/>
        <dbReference type="EC" id="1.3.1.20"/>
    </reaction>
</comment>
<dbReference type="EC" id="1.1.1.179" evidence="4"/>
<accession>A0A2T7PL34</accession>
<evidence type="ECO:0000256" key="9">
    <source>
        <dbReference type="ARBA" id="ARBA00047423"/>
    </source>
</evidence>
<dbReference type="EC" id="1.3.1.20" evidence="3"/>
<keyword evidence="14" id="KW-1185">Reference proteome</keyword>
<dbReference type="GO" id="GO:0000166">
    <property type="term" value="F:nucleotide binding"/>
    <property type="evidence" value="ECO:0007669"/>
    <property type="project" value="InterPro"/>
</dbReference>
<evidence type="ECO:0000256" key="4">
    <source>
        <dbReference type="ARBA" id="ARBA00038984"/>
    </source>
</evidence>
<dbReference type="InterPro" id="IPR000683">
    <property type="entry name" value="Gfo/Idh/MocA-like_OxRdtase_N"/>
</dbReference>
<evidence type="ECO:0000256" key="10">
    <source>
        <dbReference type="ARBA" id="ARBA00049233"/>
    </source>
</evidence>
<evidence type="ECO:0000256" key="3">
    <source>
        <dbReference type="ARBA" id="ARBA00038853"/>
    </source>
</evidence>
<evidence type="ECO:0000256" key="7">
    <source>
        <dbReference type="ARBA" id="ARBA00042988"/>
    </source>
</evidence>
<comment type="catalytic activity">
    <reaction evidence="10">
        <text>D-xylose + NADP(+) = D-xylono-1,5-lactone + NADPH + H(+)</text>
        <dbReference type="Rhea" id="RHEA:22000"/>
        <dbReference type="ChEBI" id="CHEBI:15378"/>
        <dbReference type="ChEBI" id="CHEBI:15867"/>
        <dbReference type="ChEBI" id="CHEBI:53455"/>
        <dbReference type="ChEBI" id="CHEBI:57783"/>
        <dbReference type="ChEBI" id="CHEBI:58349"/>
        <dbReference type="EC" id="1.1.1.179"/>
    </reaction>
</comment>
<dbReference type="Pfam" id="PF22725">
    <property type="entry name" value="GFO_IDH_MocA_C3"/>
    <property type="match status" value="1"/>
</dbReference>
<dbReference type="InterPro" id="IPR050984">
    <property type="entry name" value="Gfo/Idh/MocA_domain"/>
</dbReference>
<evidence type="ECO:0000256" key="2">
    <source>
        <dbReference type="ARBA" id="ARBA00023002"/>
    </source>
</evidence>
<dbReference type="STRING" id="400727.A0A2T7PL34"/>
<dbReference type="PANTHER" id="PTHR22604:SF105">
    <property type="entry name" value="TRANS-1,2-DIHYDROBENZENE-1,2-DIOL DEHYDROGENASE"/>
    <property type="match status" value="1"/>
</dbReference>
<dbReference type="Pfam" id="PF01408">
    <property type="entry name" value="GFO_IDH_MocA"/>
    <property type="match status" value="1"/>
</dbReference>
<reference evidence="13 14" key="1">
    <citation type="submission" date="2018-04" db="EMBL/GenBank/DDBJ databases">
        <title>The genome of golden apple snail Pomacea canaliculata provides insight into stress tolerance and invasive adaptation.</title>
        <authorList>
            <person name="Liu C."/>
            <person name="Liu B."/>
            <person name="Ren Y."/>
            <person name="Zhang Y."/>
            <person name="Wang H."/>
            <person name="Li S."/>
            <person name="Jiang F."/>
            <person name="Yin L."/>
            <person name="Zhang G."/>
            <person name="Qian W."/>
            <person name="Fan W."/>
        </authorList>
    </citation>
    <scope>NUCLEOTIDE SEQUENCE [LARGE SCALE GENOMIC DNA]</scope>
    <source>
        <strain evidence="13">SZHN2017</strain>
        <tissue evidence="13">Muscle</tissue>
    </source>
</reference>
<dbReference type="AlphaFoldDB" id="A0A2T7PL34"/>
<dbReference type="Proteomes" id="UP000245119">
    <property type="component" value="Linkage Group LG3"/>
</dbReference>
<dbReference type="SUPFAM" id="SSF51735">
    <property type="entry name" value="NAD(P)-binding Rossmann-fold domains"/>
    <property type="match status" value="1"/>
</dbReference>
<feature type="domain" description="Gfo/Idh/MocA-like oxidoreductase N-terminal" evidence="11">
    <location>
        <begin position="34"/>
        <end position="74"/>
    </location>
</feature>
<comment type="similarity">
    <text evidence="1">Belongs to the Gfo/Idh/MocA family.</text>
</comment>
<organism evidence="13 14">
    <name type="scientific">Pomacea canaliculata</name>
    <name type="common">Golden apple snail</name>
    <dbReference type="NCBI Taxonomy" id="400727"/>
    <lineage>
        <taxon>Eukaryota</taxon>
        <taxon>Metazoa</taxon>
        <taxon>Spiralia</taxon>
        <taxon>Lophotrochozoa</taxon>
        <taxon>Mollusca</taxon>
        <taxon>Gastropoda</taxon>
        <taxon>Caenogastropoda</taxon>
        <taxon>Architaenioglossa</taxon>
        <taxon>Ampullarioidea</taxon>
        <taxon>Ampullariidae</taxon>
        <taxon>Pomacea</taxon>
    </lineage>
</organism>
<evidence type="ECO:0000256" key="8">
    <source>
        <dbReference type="ARBA" id="ARBA00043025"/>
    </source>
</evidence>
<name>A0A2T7PL34_POMCA</name>
<evidence type="ECO:0000256" key="6">
    <source>
        <dbReference type="ARBA" id="ARBA00042926"/>
    </source>
</evidence>